<organism evidence="1">
    <name type="scientific">Clostridioides difficile</name>
    <name type="common">Peptoclostridium difficile</name>
    <dbReference type="NCBI Taxonomy" id="1496"/>
    <lineage>
        <taxon>Bacteria</taxon>
        <taxon>Bacillati</taxon>
        <taxon>Bacillota</taxon>
        <taxon>Clostridia</taxon>
        <taxon>Peptostreptococcales</taxon>
        <taxon>Peptostreptococcaceae</taxon>
        <taxon>Clostridioides</taxon>
    </lineage>
</organism>
<accession>A0A381KPS3</accession>
<name>A0A381KPS3_CLODI</name>
<protein>
    <submittedName>
        <fullName evidence="1">DNA modification methylase</fullName>
    </submittedName>
</protein>
<dbReference type="GO" id="GO:0008168">
    <property type="term" value="F:methyltransferase activity"/>
    <property type="evidence" value="ECO:0007669"/>
    <property type="project" value="UniProtKB-KW"/>
</dbReference>
<sequence length="65" mass="7724">MSKNIYDYYPNKVMKIRIFRDNNYEEIENLSKQIISILLNKSIDKGKVEKLQIKMDNLIMDSLGI</sequence>
<keyword evidence="1" id="KW-0808">Transferase</keyword>
<keyword evidence="1" id="KW-0489">Methyltransferase</keyword>
<proteinExistence type="predicted"/>
<dbReference type="RefSeq" id="WP_235665768.1">
    <property type="nucleotide sequence ID" value="NZ_BIVO01000026.1"/>
</dbReference>
<evidence type="ECO:0000313" key="1">
    <source>
        <dbReference type="EMBL" id="SUY83770.1"/>
    </source>
</evidence>
<dbReference type="GO" id="GO:0032259">
    <property type="term" value="P:methylation"/>
    <property type="evidence" value="ECO:0007669"/>
    <property type="project" value="UniProtKB-KW"/>
</dbReference>
<dbReference type="EMBL" id="UFWD01000003">
    <property type="protein sequence ID" value="SUY83770.1"/>
    <property type="molecule type" value="Genomic_DNA"/>
</dbReference>
<dbReference type="AlphaFoldDB" id="A0A381KPS3"/>
<gene>
    <name evidence="1" type="ORF">NCTC13307_04903</name>
</gene>
<reference evidence="1" key="1">
    <citation type="submission" date="2018-06" db="EMBL/GenBank/DDBJ databases">
        <authorList>
            <consortium name="Pathogen Informatics"/>
            <person name="Doyle S."/>
        </authorList>
    </citation>
    <scope>NUCLEOTIDE SEQUENCE</scope>
    <source>
        <strain evidence="1">NCTC13307</strain>
    </source>
</reference>